<dbReference type="GO" id="GO:0140359">
    <property type="term" value="F:ABC-type transporter activity"/>
    <property type="evidence" value="ECO:0007669"/>
    <property type="project" value="InterPro"/>
</dbReference>
<protein>
    <submittedName>
        <fullName evidence="8">649_t:CDS:1</fullName>
    </submittedName>
</protein>
<dbReference type="InterPro" id="IPR003439">
    <property type="entry name" value="ABC_transporter-like_ATP-bd"/>
</dbReference>
<name>A0A9N9NR10_9GLOM</name>
<evidence type="ECO:0000256" key="5">
    <source>
        <dbReference type="ARBA" id="ARBA00023136"/>
    </source>
</evidence>
<dbReference type="PANTHER" id="PTHR48041:SF91">
    <property type="entry name" value="ABC TRANSPORTER G FAMILY MEMBER 28"/>
    <property type="match status" value="1"/>
</dbReference>
<accession>A0A9N9NR10</accession>
<dbReference type="AlphaFoldDB" id="A0A9N9NR10"/>
<evidence type="ECO:0000256" key="6">
    <source>
        <dbReference type="SAM" id="SignalP"/>
    </source>
</evidence>
<dbReference type="InterPro" id="IPR017871">
    <property type="entry name" value="ABC_transporter-like_CS"/>
</dbReference>
<dbReference type="GO" id="GO:0005524">
    <property type="term" value="F:ATP binding"/>
    <property type="evidence" value="ECO:0007669"/>
    <property type="project" value="InterPro"/>
</dbReference>
<evidence type="ECO:0000256" key="2">
    <source>
        <dbReference type="ARBA" id="ARBA00022448"/>
    </source>
</evidence>
<dbReference type="InterPro" id="IPR050352">
    <property type="entry name" value="ABCG_transporters"/>
</dbReference>
<evidence type="ECO:0000256" key="1">
    <source>
        <dbReference type="ARBA" id="ARBA00004141"/>
    </source>
</evidence>
<dbReference type="Gene3D" id="3.40.50.300">
    <property type="entry name" value="P-loop containing nucleotide triphosphate hydrolases"/>
    <property type="match status" value="1"/>
</dbReference>
<comment type="caution">
    <text evidence="8">The sequence shown here is derived from an EMBL/GenBank/DDBJ whole genome shotgun (WGS) entry which is preliminary data.</text>
</comment>
<feature type="non-terminal residue" evidence="8">
    <location>
        <position position="453"/>
    </location>
</feature>
<evidence type="ECO:0000256" key="3">
    <source>
        <dbReference type="ARBA" id="ARBA00022692"/>
    </source>
</evidence>
<dbReference type="SUPFAM" id="SSF52540">
    <property type="entry name" value="P-loop containing nucleoside triphosphate hydrolases"/>
    <property type="match status" value="1"/>
</dbReference>
<keyword evidence="5" id="KW-0472">Membrane</keyword>
<dbReference type="EMBL" id="CAJVPY010015585">
    <property type="protein sequence ID" value="CAG8752577.1"/>
    <property type="molecule type" value="Genomic_DNA"/>
</dbReference>
<feature type="signal peptide" evidence="6">
    <location>
        <begin position="1"/>
        <end position="21"/>
    </location>
</feature>
<dbReference type="Pfam" id="PF19055">
    <property type="entry name" value="ABC2_membrane_7"/>
    <property type="match status" value="1"/>
</dbReference>
<sequence length="453" mass="50662">MSNQPFFCLLYVLYLSTLILSQTLPSIKTPTISFPNPKNQSTITINASDPNSLLNPRIYFNLIQYKTYPNTNCQYVSTPQPEDNINVNSLLIHWECPAGYFCFEPIIDNNSMTFNVSTMVKCSPGFFCPENSAQPVYCCKGYYCSIDAKTITLCPEESEKYNRLLSDQSMKLKRTLGPVKKTFDIEFENLGLVLPSGIEIIKGVSGKLIHGRTCAIMGPSGVGKTTFVSLLTGKVKRTSGKVKVNGIIEPLEKYRKLIGFVPQEDVMLRELTVRDILVHSALMRLPSHMNRALKKQKVFEVIKFLELKQRGISGGQRKCVNIGMELVAEPSMLFLPTSGLDSAIALDVCNLLKEIAHSQGLTVATIIHSPSQQAFNTFDDVLLLGKGGRIIYFGPTNNVIKYFESLGFDYPEEESLADFIMKVASGKVKPVDQEDITVHDLFEAWERNYKSGR</sequence>
<dbReference type="PROSITE" id="PS50893">
    <property type="entry name" value="ABC_TRANSPORTER_2"/>
    <property type="match status" value="1"/>
</dbReference>
<reference evidence="8" key="1">
    <citation type="submission" date="2021-06" db="EMBL/GenBank/DDBJ databases">
        <authorList>
            <person name="Kallberg Y."/>
            <person name="Tangrot J."/>
            <person name="Rosling A."/>
        </authorList>
    </citation>
    <scope>NUCLEOTIDE SEQUENCE</scope>
    <source>
        <strain evidence="8">MA453B</strain>
    </source>
</reference>
<keyword evidence="3" id="KW-0812">Transmembrane</keyword>
<dbReference type="Pfam" id="PF00005">
    <property type="entry name" value="ABC_tran"/>
    <property type="match status" value="1"/>
</dbReference>
<keyword evidence="4" id="KW-1133">Transmembrane helix</keyword>
<keyword evidence="2" id="KW-0813">Transport</keyword>
<dbReference type="PANTHER" id="PTHR48041">
    <property type="entry name" value="ABC TRANSPORTER G FAMILY MEMBER 28"/>
    <property type="match status" value="1"/>
</dbReference>
<keyword evidence="6" id="KW-0732">Signal</keyword>
<organism evidence="8 9">
    <name type="scientific">Dentiscutata erythropus</name>
    <dbReference type="NCBI Taxonomy" id="1348616"/>
    <lineage>
        <taxon>Eukaryota</taxon>
        <taxon>Fungi</taxon>
        <taxon>Fungi incertae sedis</taxon>
        <taxon>Mucoromycota</taxon>
        <taxon>Glomeromycotina</taxon>
        <taxon>Glomeromycetes</taxon>
        <taxon>Diversisporales</taxon>
        <taxon>Gigasporaceae</taxon>
        <taxon>Dentiscutata</taxon>
    </lineage>
</organism>
<comment type="subcellular location">
    <subcellularLocation>
        <location evidence="1">Membrane</location>
        <topology evidence="1">Multi-pass membrane protein</topology>
    </subcellularLocation>
</comment>
<evidence type="ECO:0000313" key="9">
    <source>
        <dbReference type="Proteomes" id="UP000789405"/>
    </source>
</evidence>
<dbReference type="InterPro" id="IPR027417">
    <property type="entry name" value="P-loop_NTPase"/>
</dbReference>
<dbReference type="Proteomes" id="UP000789405">
    <property type="component" value="Unassembled WGS sequence"/>
</dbReference>
<feature type="chain" id="PRO_5040352134" evidence="6">
    <location>
        <begin position="22"/>
        <end position="453"/>
    </location>
</feature>
<feature type="domain" description="ABC transporter" evidence="7">
    <location>
        <begin position="185"/>
        <end position="412"/>
    </location>
</feature>
<evidence type="ECO:0000313" key="8">
    <source>
        <dbReference type="EMBL" id="CAG8752577.1"/>
    </source>
</evidence>
<gene>
    <name evidence="8" type="ORF">DERYTH_LOCUS17038</name>
</gene>
<keyword evidence="9" id="KW-1185">Reference proteome</keyword>
<dbReference type="PROSITE" id="PS00211">
    <property type="entry name" value="ABC_TRANSPORTER_1"/>
    <property type="match status" value="1"/>
</dbReference>
<dbReference type="InterPro" id="IPR043926">
    <property type="entry name" value="ABCG_dom"/>
</dbReference>
<evidence type="ECO:0000259" key="7">
    <source>
        <dbReference type="PROSITE" id="PS50893"/>
    </source>
</evidence>
<dbReference type="OrthoDB" id="66620at2759"/>
<dbReference type="GO" id="GO:0016020">
    <property type="term" value="C:membrane"/>
    <property type="evidence" value="ECO:0007669"/>
    <property type="project" value="UniProtKB-SubCell"/>
</dbReference>
<dbReference type="GO" id="GO:0016887">
    <property type="term" value="F:ATP hydrolysis activity"/>
    <property type="evidence" value="ECO:0007669"/>
    <property type="project" value="InterPro"/>
</dbReference>
<proteinExistence type="predicted"/>
<evidence type="ECO:0000256" key="4">
    <source>
        <dbReference type="ARBA" id="ARBA00022989"/>
    </source>
</evidence>